<reference evidence="2 3" key="1">
    <citation type="submission" date="2018-03" db="EMBL/GenBank/DDBJ databases">
        <authorList>
            <person name="Gully D."/>
        </authorList>
    </citation>
    <scope>NUCLEOTIDE SEQUENCE [LARGE SCALE GENOMIC DNA]</scope>
    <source>
        <strain evidence="2">ORS3257</strain>
    </source>
</reference>
<name>A0A2U3Q1Q3_9BRAD</name>
<dbReference type="EMBL" id="LS398110">
    <property type="protein sequence ID" value="SPP95344.1"/>
    <property type="molecule type" value="Genomic_DNA"/>
</dbReference>
<gene>
    <name evidence="2" type="ORF">BRAD3257_4348</name>
</gene>
<dbReference type="KEGG" id="bvz:BRAD3257_4348"/>
<organism evidence="2 3">
    <name type="scientific">Bradyrhizobium vignae</name>
    <dbReference type="NCBI Taxonomy" id="1549949"/>
    <lineage>
        <taxon>Bacteria</taxon>
        <taxon>Pseudomonadati</taxon>
        <taxon>Pseudomonadota</taxon>
        <taxon>Alphaproteobacteria</taxon>
        <taxon>Hyphomicrobiales</taxon>
        <taxon>Nitrobacteraceae</taxon>
        <taxon>Bradyrhizobium</taxon>
    </lineage>
</organism>
<evidence type="ECO:0000256" key="1">
    <source>
        <dbReference type="SAM" id="Phobius"/>
    </source>
</evidence>
<evidence type="ECO:0000313" key="2">
    <source>
        <dbReference type="EMBL" id="SPP95344.1"/>
    </source>
</evidence>
<feature type="transmembrane region" description="Helical" evidence="1">
    <location>
        <begin position="12"/>
        <end position="34"/>
    </location>
</feature>
<dbReference type="AlphaFoldDB" id="A0A2U3Q1Q3"/>
<sequence>MGCPDDSGSITLQTLFVLVVCLVLGQIQAFFLTLRIIRRIQDNLFEVDRVAQMTWNVTLDDSSIVVRTPGSERRRTCWHSIKGVTDASTMVGIWYNSGQGFFIPARAFSDPSAHAAFAEWASERLRSATVSSSAVKSA</sequence>
<dbReference type="Proteomes" id="UP000246085">
    <property type="component" value="Chromosome BRAD3257"/>
</dbReference>
<proteinExistence type="predicted"/>
<keyword evidence="1" id="KW-1133">Transmembrane helix</keyword>
<protein>
    <recommendedName>
        <fullName evidence="4">YcxB family protein</fullName>
    </recommendedName>
</protein>
<keyword evidence="1" id="KW-0812">Transmembrane</keyword>
<accession>A0A2U3Q1Q3</accession>
<evidence type="ECO:0008006" key="4">
    <source>
        <dbReference type="Google" id="ProtNLM"/>
    </source>
</evidence>
<keyword evidence="1" id="KW-0472">Membrane</keyword>
<evidence type="ECO:0000313" key="3">
    <source>
        <dbReference type="Proteomes" id="UP000246085"/>
    </source>
</evidence>